<dbReference type="PANTHER" id="PTHR31735">
    <property type="entry name" value="VACUOLAR MEMBRANE PROTEIN YPL162C"/>
    <property type="match status" value="1"/>
</dbReference>
<dbReference type="AlphaFoldDB" id="A0A9W5WUC4"/>
<dbReference type="Pfam" id="PF12400">
    <property type="entry name" value="STIMATE"/>
    <property type="match status" value="1"/>
</dbReference>
<evidence type="ECO:0000313" key="2">
    <source>
        <dbReference type="EMBL" id="GFE53835.1"/>
    </source>
</evidence>
<organism evidence="2 3">
    <name type="scientific">Babesia ovis</name>
    <dbReference type="NCBI Taxonomy" id="5869"/>
    <lineage>
        <taxon>Eukaryota</taxon>
        <taxon>Sar</taxon>
        <taxon>Alveolata</taxon>
        <taxon>Apicomplexa</taxon>
        <taxon>Aconoidasida</taxon>
        <taxon>Piroplasmida</taxon>
        <taxon>Babesiidae</taxon>
        <taxon>Babesia</taxon>
    </lineage>
</organism>
<feature type="transmembrane region" description="Helical" evidence="1">
    <location>
        <begin position="129"/>
        <end position="146"/>
    </location>
</feature>
<evidence type="ECO:0000256" key="1">
    <source>
        <dbReference type="SAM" id="Phobius"/>
    </source>
</evidence>
<dbReference type="InterPro" id="IPR022127">
    <property type="entry name" value="STIMATE/YPL162C"/>
</dbReference>
<keyword evidence="1" id="KW-0812">Transmembrane</keyword>
<comment type="caution">
    <text evidence="2">The sequence shown here is derived from an EMBL/GenBank/DDBJ whole genome shotgun (WGS) entry which is preliminary data.</text>
</comment>
<dbReference type="OrthoDB" id="431202at2759"/>
<name>A0A9W5WUC4_BABOV</name>
<accession>A0A9W5WUC4</accession>
<sequence length="335" mass="36762">MPLLSPSRSSMVSNIGAAVSVTQPMAAAGSATSIPNAIPLSVSLNDSDRCTLIPGVFGLSIQLVLCIISITVVFLKYAFENPKRPPLVFLMDFVTMMCGSGTVHILNIISSILIQRFQSGSDIGDECNIYFMTTLFDSTFGIYIEYRIVRYMAIRKEAQHYLELTRKSVFNPTTEELADATRIASAALSKGVPVEGYAGDLEGHTGERGNDIAGFGGMEHETGQGNRWKQLLRVVTDSGQWLRTMSNKKFLENLMSWLAIVCGLKVFSITLFTIFPGTVNAVGEFLLGFLHDQQTMKLLFVMIGAPLVLNVFQYCITDSIIKIKSVERSRAAEEG</sequence>
<feature type="transmembrane region" description="Helical" evidence="1">
    <location>
        <begin position="55"/>
        <end position="75"/>
    </location>
</feature>
<dbReference type="Proteomes" id="UP001057455">
    <property type="component" value="Unassembled WGS sequence"/>
</dbReference>
<keyword evidence="3" id="KW-1185">Reference proteome</keyword>
<gene>
    <name evidence="2" type="ORF">BaOVIS_012390</name>
</gene>
<keyword evidence="1" id="KW-1133">Transmembrane helix</keyword>
<evidence type="ECO:0000313" key="3">
    <source>
        <dbReference type="Proteomes" id="UP001057455"/>
    </source>
</evidence>
<feature type="transmembrane region" description="Helical" evidence="1">
    <location>
        <begin position="87"/>
        <end position="109"/>
    </location>
</feature>
<protein>
    <submittedName>
        <fullName evidence="2">Vacuolar membrane protein protein</fullName>
    </submittedName>
</protein>
<dbReference type="EMBL" id="BLIY01000008">
    <property type="protein sequence ID" value="GFE53835.1"/>
    <property type="molecule type" value="Genomic_DNA"/>
</dbReference>
<dbReference type="GO" id="GO:0016020">
    <property type="term" value="C:membrane"/>
    <property type="evidence" value="ECO:0007669"/>
    <property type="project" value="TreeGrafter"/>
</dbReference>
<feature type="transmembrane region" description="Helical" evidence="1">
    <location>
        <begin position="254"/>
        <end position="275"/>
    </location>
</feature>
<proteinExistence type="predicted"/>
<keyword evidence="1" id="KW-0472">Membrane</keyword>
<feature type="transmembrane region" description="Helical" evidence="1">
    <location>
        <begin position="295"/>
        <end position="316"/>
    </location>
</feature>
<reference evidence="2" key="1">
    <citation type="submission" date="2019-12" db="EMBL/GenBank/DDBJ databases">
        <title>Genome sequence of Babesia ovis.</title>
        <authorList>
            <person name="Yamagishi J."/>
            <person name="Sevinc F."/>
            <person name="Xuan X."/>
        </authorList>
    </citation>
    <scope>NUCLEOTIDE SEQUENCE</scope>
    <source>
        <strain evidence="2">Selcuk</strain>
    </source>
</reference>
<dbReference type="PANTHER" id="PTHR31735:SF1">
    <property type="entry name" value="VACUOLAR MEMBRANE PROTEIN YPL162C"/>
    <property type="match status" value="1"/>
</dbReference>